<sequence length="521" mass="55747">MAPSPACVNHYALVVPPQNVKAVKTFLEKHRILDKSRKITPYSTSILDAGTPGQSHSSEPPKRFVLPLLPHGPGTDSPLDEEDGQDLETPLGSLASLLESHLGRDAYDSISIVNLSTSISPLGTPSTAQPTNSLRAAFRSALTTLPPETLDHLSLTPDLLAAALPATYSIYPPLLLLPAHTFRHPSWTALLTTHPLTSPTTHTLLAHVATTLHVTHIALNAPIALTTPHPNILRAPTSLTPLHGPWPPLAAAPPAPALWASARQNGIAQTWAPAYTMFSRGNVKEKARLLALPSVAAAAAAARPCAAVDLYAGIGYFAFSYRRAGVATVLAWEINAWSVEGLRRGAVGNGWAVGVVVPEAAGSEVEGGEVVGVERLVRERDFVVFLESNEEAAARVERLRGLVAPVRHVNAGLLPSSRGAWGTAVRVLDPGLGGWVHLHENFGVGEVGRRAEEVVSEVRRIWKVVRAERWGDVEAALEDTDEDGEDAVKLEHVERVKTYAPGVLHCVLDIWISPTGQKPNE</sequence>
<gene>
    <name evidence="1" type="primary">g5000</name>
    <name evidence="1" type="ORF">NpPPO83_00005000</name>
</gene>
<evidence type="ECO:0000313" key="1">
    <source>
        <dbReference type="EMBL" id="GME49994.1"/>
    </source>
</evidence>
<reference evidence="1" key="1">
    <citation type="submission" date="2024-09" db="EMBL/GenBank/DDBJ databases">
        <title>Draft Genome Sequences of Neofusicoccum parvum.</title>
        <authorList>
            <person name="Ashida A."/>
            <person name="Camagna M."/>
            <person name="Tanaka A."/>
            <person name="Takemoto D."/>
        </authorList>
    </citation>
    <scope>NUCLEOTIDE SEQUENCE</scope>
    <source>
        <strain evidence="1">PPO83</strain>
    </source>
</reference>
<proteinExistence type="predicted"/>
<protein>
    <submittedName>
        <fullName evidence="1">tRNA wybutosine-synthesizing protein 2</fullName>
    </submittedName>
</protein>
<name>A0ACB5SNM3_9PEZI</name>
<accession>A0ACB5SNM3</accession>
<organism evidence="1 2">
    <name type="scientific">Neofusicoccum parvum</name>
    <dbReference type="NCBI Taxonomy" id="310453"/>
    <lineage>
        <taxon>Eukaryota</taxon>
        <taxon>Fungi</taxon>
        <taxon>Dikarya</taxon>
        <taxon>Ascomycota</taxon>
        <taxon>Pezizomycotina</taxon>
        <taxon>Dothideomycetes</taxon>
        <taxon>Dothideomycetes incertae sedis</taxon>
        <taxon>Botryosphaeriales</taxon>
        <taxon>Botryosphaeriaceae</taxon>
        <taxon>Neofusicoccum</taxon>
    </lineage>
</organism>
<dbReference type="Proteomes" id="UP001165186">
    <property type="component" value="Unassembled WGS sequence"/>
</dbReference>
<keyword evidence="2" id="KW-1185">Reference proteome</keyword>
<dbReference type="EMBL" id="BSXG01000160">
    <property type="protein sequence ID" value="GME49994.1"/>
    <property type="molecule type" value="Genomic_DNA"/>
</dbReference>
<comment type="caution">
    <text evidence="1">The sequence shown here is derived from an EMBL/GenBank/DDBJ whole genome shotgun (WGS) entry which is preliminary data.</text>
</comment>
<evidence type="ECO:0000313" key="2">
    <source>
        <dbReference type="Proteomes" id="UP001165186"/>
    </source>
</evidence>